<dbReference type="Proteomes" id="UP001238334">
    <property type="component" value="Chromosome"/>
</dbReference>
<feature type="domain" description="Histidine phosphotransferase ChpT C-terminal" evidence="1">
    <location>
        <begin position="77"/>
        <end position="190"/>
    </location>
</feature>
<keyword evidence="3" id="KW-1185">Reference proteome</keyword>
<dbReference type="InterPro" id="IPR018762">
    <property type="entry name" value="ChpT_C"/>
</dbReference>
<evidence type="ECO:0000259" key="1">
    <source>
        <dbReference type="Pfam" id="PF10090"/>
    </source>
</evidence>
<dbReference type="EMBL" id="CP127247">
    <property type="protein sequence ID" value="WIY24711.1"/>
    <property type="molecule type" value="Genomic_DNA"/>
</dbReference>
<accession>A0A9Y2KZ68</accession>
<dbReference type="InterPro" id="IPR036890">
    <property type="entry name" value="HATPase_C_sf"/>
</dbReference>
<dbReference type="RefSeq" id="WP_270920305.1">
    <property type="nucleotide sequence ID" value="NZ_CP127247.1"/>
</dbReference>
<reference evidence="2 3" key="1">
    <citation type="submission" date="2023-06" db="EMBL/GenBank/DDBJ databases">
        <title>Parasedimentitalea psychrophila sp. nov., a psychrophilic bacterium isolated from deep-sea sediment.</title>
        <authorList>
            <person name="Li A."/>
        </authorList>
    </citation>
    <scope>NUCLEOTIDE SEQUENCE [LARGE SCALE GENOMIC DNA]</scope>
    <source>
        <strain evidence="2 3">QS115</strain>
    </source>
</reference>
<organism evidence="2 3">
    <name type="scientific">Parasedimentitalea psychrophila</name>
    <dbReference type="NCBI Taxonomy" id="2997337"/>
    <lineage>
        <taxon>Bacteria</taxon>
        <taxon>Pseudomonadati</taxon>
        <taxon>Pseudomonadota</taxon>
        <taxon>Alphaproteobacteria</taxon>
        <taxon>Rhodobacterales</taxon>
        <taxon>Paracoccaceae</taxon>
        <taxon>Parasedimentitalea</taxon>
    </lineage>
</organism>
<dbReference type="Pfam" id="PF10090">
    <property type="entry name" value="HPTransfase"/>
    <property type="match status" value="1"/>
</dbReference>
<dbReference type="Gene3D" id="1.10.287.130">
    <property type="match status" value="1"/>
</dbReference>
<evidence type="ECO:0000313" key="3">
    <source>
        <dbReference type="Proteomes" id="UP001238334"/>
    </source>
</evidence>
<proteinExistence type="predicted"/>
<dbReference type="Gene3D" id="3.30.565.10">
    <property type="entry name" value="Histidine kinase-like ATPase, C-terminal domain"/>
    <property type="match status" value="1"/>
</dbReference>
<dbReference type="KEGG" id="ppso:QPJ95_19670"/>
<sequence>MGIDNVDLAALIGSRICHDLISPVGAINNGLELLGMSGDLAGPELELISDSVGNANARIRFFRVAYGSAGNQQLGRAEVVSILEDMCKGARLQFQWSPLDPCNRQEVRLSFLALQCLETALPYGGTARVYCADGKWTVIGEATKINVNDDLWARISGGQSNATITPALVQFAMLPEVAKTMGRTVRVEQSLDKVTINF</sequence>
<dbReference type="AlphaFoldDB" id="A0A9Y2KZ68"/>
<evidence type="ECO:0000313" key="2">
    <source>
        <dbReference type="EMBL" id="WIY24711.1"/>
    </source>
</evidence>
<gene>
    <name evidence="2" type="ORF">QPJ95_19670</name>
</gene>
<name>A0A9Y2KZ68_9RHOB</name>
<protein>
    <submittedName>
        <fullName evidence="2">Histidine phosphotransferase family protein</fullName>
    </submittedName>
</protein>